<dbReference type="EMBL" id="LGRX02007658">
    <property type="protein sequence ID" value="KAK3274555.1"/>
    <property type="molecule type" value="Genomic_DNA"/>
</dbReference>
<dbReference type="Proteomes" id="UP001190700">
    <property type="component" value="Unassembled WGS sequence"/>
</dbReference>
<protein>
    <submittedName>
        <fullName evidence="3">Uncharacterized protein</fullName>
    </submittedName>
</protein>
<comment type="caution">
    <text evidence="3">The sequence shown here is derived from an EMBL/GenBank/DDBJ whole genome shotgun (WGS) entry which is preliminary data.</text>
</comment>
<feature type="compositionally biased region" description="Gly residues" evidence="1">
    <location>
        <begin position="24"/>
        <end position="33"/>
    </location>
</feature>
<accession>A0AAE0GA86</accession>
<name>A0AAE0GA86_9CHLO</name>
<feature type="compositionally biased region" description="Gly residues" evidence="1">
    <location>
        <begin position="60"/>
        <end position="69"/>
    </location>
</feature>
<evidence type="ECO:0000313" key="3">
    <source>
        <dbReference type="EMBL" id="KAK3274555.1"/>
    </source>
</evidence>
<evidence type="ECO:0000256" key="2">
    <source>
        <dbReference type="SAM" id="SignalP"/>
    </source>
</evidence>
<keyword evidence="4" id="KW-1185">Reference proteome</keyword>
<feature type="signal peptide" evidence="2">
    <location>
        <begin position="1"/>
        <end position="23"/>
    </location>
</feature>
<organism evidence="3 4">
    <name type="scientific">Cymbomonas tetramitiformis</name>
    <dbReference type="NCBI Taxonomy" id="36881"/>
    <lineage>
        <taxon>Eukaryota</taxon>
        <taxon>Viridiplantae</taxon>
        <taxon>Chlorophyta</taxon>
        <taxon>Pyramimonadophyceae</taxon>
        <taxon>Pyramimonadales</taxon>
        <taxon>Pyramimonadaceae</taxon>
        <taxon>Cymbomonas</taxon>
    </lineage>
</organism>
<sequence>MDSSASWTAGELILAGVLGAGSAGGPPQGGHAHGGVLDAGSAGGPPKGGHAHGGVLDAGSAGGPPQGGHAHGGVLDAGCWPATRAPQVACHRVEHAAGGVLDAGSAGGPPQGGACAWRGAGKMTMRGTLAPLRQAICCYVTQDDGDEEDLDLGEETY</sequence>
<feature type="region of interest" description="Disordered" evidence="1">
    <location>
        <begin position="24"/>
        <end position="69"/>
    </location>
</feature>
<evidence type="ECO:0000256" key="1">
    <source>
        <dbReference type="SAM" id="MobiDB-lite"/>
    </source>
</evidence>
<feature type="chain" id="PRO_5041919239" evidence="2">
    <location>
        <begin position="24"/>
        <end position="157"/>
    </location>
</feature>
<keyword evidence="2" id="KW-0732">Signal</keyword>
<dbReference type="AlphaFoldDB" id="A0AAE0GA86"/>
<proteinExistence type="predicted"/>
<evidence type="ECO:0000313" key="4">
    <source>
        <dbReference type="Proteomes" id="UP001190700"/>
    </source>
</evidence>
<gene>
    <name evidence="3" type="ORF">CYMTET_17264</name>
</gene>
<reference evidence="3 4" key="1">
    <citation type="journal article" date="2015" name="Genome Biol. Evol.">
        <title>Comparative Genomics of a Bacterivorous Green Alga Reveals Evolutionary Causalities and Consequences of Phago-Mixotrophic Mode of Nutrition.</title>
        <authorList>
            <person name="Burns J.A."/>
            <person name="Paasch A."/>
            <person name="Narechania A."/>
            <person name="Kim E."/>
        </authorList>
    </citation>
    <scope>NUCLEOTIDE SEQUENCE [LARGE SCALE GENOMIC DNA]</scope>
    <source>
        <strain evidence="3 4">PLY_AMNH</strain>
    </source>
</reference>